<reference evidence="8 9" key="1">
    <citation type="submission" date="2019-09" db="EMBL/GenBank/DDBJ databases">
        <title>YIM 48816 draft genome.</title>
        <authorList>
            <person name="Jiang L."/>
        </authorList>
    </citation>
    <scope>NUCLEOTIDE SEQUENCE [LARGE SCALE GENOMIC DNA]</scope>
    <source>
        <strain evidence="8 9">YIM 48816</strain>
    </source>
</reference>
<dbReference type="GO" id="GO:0003677">
    <property type="term" value="F:DNA binding"/>
    <property type="evidence" value="ECO:0007669"/>
    <property type="project" value="UniProtKB-UniRule"/>
</dbReference>
<dbReference type="InterPro" id="IPR050090">
    <property type="entry name" value="Tyrosine_recombinase_XerCD"/>
</dbReference>
<dbReference type="AlphaFoldDB" id="A0A6L3SWR6"/>
<evidence type="ECO:0000256" key="4">
    <source>
        <dbReference type="ARBA" id="ARBA00023172"/>
    </source>
</evidence>
<dbReference type="PANTHER" id="PTHR30349">
    <property type="entry name" value="PHAGE INTEGRASE-RELATED"/>
    <property type="match status" value="1"/>
</dbReference>
<comment type="similarity">
    <text evidence="1">Belongs to the 'phage' integrase family.</text>
</comment>
<dbReference type="InterPro" id="IPR004107">
    <property type="entry name" value="Integrase_SAM-like_N"/>
</dbReference>
<dbReference type="InterPro" id="IPR013762">
    <property type="entry name" value="Integrase-like_cat_sf"/>
</dbReference>
<dbReference type="PANTHER" id="PTHR30349:SF41">
    <property type="entry name" value="INTEGRASE_RECOMBINASE PROTEIN MJ0367-RELATED"/>
    <property type="match status" value="1"/>
</dbReference>
<dbReference type="InterPro" id="IPR044068">
    <property type="entry name" value="CB"/>
</dbReference>
<dbReference type="EMBL" id="VZZK01000050">
    <property type="protein sequence ID" value="KAB1072235.1"/>
    <property type="molecule type" value="Genomic_DNA"/>
</dbReference>
<gene>
    <name evidence="8" type="ORF">F6X53_28435</name>
</gene>
<dbReference type="GO" id="GO:0015074">
    <property type="term" value="P:DNA integration"/>
    <property type="evidence" value="ECO:0007669"/>
    <property type="project" value="UniProtKB-KW"/>
</dbReference>
<name>A0A6L3SWR6_9HYPH</name>
<dbReference type="PROSITE" id="PS51898">
    <property type="entry name" value="TYR_RECOMBINASE"/>
    <property type="match status" value="1"/>
</dbReference>
<evidence type="ECO:0000256" key="2">
    <source>
        <dbReference type="ARBA" id="ARBA00022908"/>
    </source>
</evidence>
<sequence>MTQLVSAGSLPAPTLIAAAGDRAAYRFLEFFAAQIRNPHTRRAYAKAVGAFCSWLEARGLSSIAAVGSIHIAAYVEELGRRHAAPTVKQHLAAIRRLLDWLAAGGVLPFNPASAVRGPKHVVRRGKTAVLAPEEARQLLDSIDVSVPVGLRDRALIGLMLFTFARIGAATAMRVEDVYVQSRRLWVRLHEKGGKAVDLPCHHSLEAYLHAYLDSTGIQADDEGPLFRTIGRGTGRLTRTPLPAANAYAMVRRRAEAAGIATKIGNHTFRATGITAYLKNGGTLERAAAIAHHASTRTTQLYDRRDDAVNLDEIERIRI</sequence>
<dbReference type="Proteomes" id="UP000474159">
    <property type="component" value="Unassembled WGS sequence"/>
</dbReference>
<protein>
    <submittedName>
        <fullName evidence="8">Tyrosine-type recombinase/integrase</fullName>
    </submittedName>
</protein>
<keyword evidence="2" id="KW-0229">DNA integration</keyword>
<proteinExistence type="inferred from homology"/>
<evidence type="ECO:0000313" key="9">
    <source>
        <dbReference type="Proteomes" id="UP000474159"/>
    </source>
</evidence>
<dbReference type="Pfam" id="PF02899">
    <property type="entry name" value="Phage_int_SAM_1"/>
    <property type="match status" value="1"/>
</dbReference>
<evidence type="ECO:0000256" key="5">
    <source>
        <dbReference type="PROSITE-ProRule" id="PRU01248"/>
    </source>
</evidence>
<dbReference type="Gene3D" id="1.10.150.130">
    <property type="match status" value="1"/>
</dbReference>
<dbReference type="SUPFAM" id="SSF56349">
    <property type="entry name" value="DNA breaking-rejoining enzymes"/>
    <property type="match status" value="1"/>
</dbReference>
<dbReference type="PROSITE" id="PS51900">
    <property type="entry name" value="CB"/>
    <property type="match status" value="1"/>
</dbReference>
<feature type="domain" description="Tyr recombinase" evidence="6">
    <location>
        <begin position="125"/>
        <end position="315"/>
    </location>
</feature>
<keyword evidence="9" id="KW-1185">Reference proteome</keyword>
<evidence type="ECO:0000259" key="6">
    <source>
        <dbReference type="PROSITE" id="PS51898"/>
    </source>
</evidence>
<evidence type="ECO:0000259" key="7">
    <source>
        <dbReference type="PROSITE" id="PS51900"/>
    </source>
</evidence>
<dbReference type="GO" id="GO:0006310">
    <property type="term" value="P:DNA recombination"/>
    <property type="evidence" value="ECO:0007669"/>
    <property type="project" value="UniProtKB-KW"/>
</dbReference>
<evidence type="ECO:0000313" key="8">
    <source>
        <dbReference type="EMBL" id="KAB1072235.1"/>
    </source>
</evidence>
<dbReference type="Pfam" id="PF00589">
    <property type="entry name" value="Phage_integrase"/>
    <property type="match status" value="1"/>
</dbReference>
<organism evidence="8 9">
    <name type="scientific">Methylobacterium soli</name>
    <dbReference type="NCBI Taxonomy" id="553447"/>
    <lineage>
        <taxon>Bacteria</taxon>
        <taxon>Pseudomonadati</taxon>
        <taxon>Pseudomonadota</taxon>
        <taxon>Alphaproteobacteria</taxon>
        <taxon>Hyphomicrobiales</taxon>
        <taxon>Methylobacteriaceae</taxon>
        <taxon>Methylobacterium</taxon>
    </lineage>
</organism>
<keyword evidence="4" id="KW-0233">DNA recombination</keyword>
<dbReference type="InterPro" id="IPR002104">
    <property type="entry name" value="Integrase_catalytic"/>
</dbReference>
<dbReference type="OrthoDB" id="7830133at2"/>
<dbReference type="Gene3D" id="1.10.443.10">
    <property type="entry name" value="Intergrase catalytic core"/>
    <property type="match status" value="1"/>
</dbReference>
<evidence type="ECO:0000256" key="3">
    <source>
        <dbReference type="ARBA" id="ARBA00023125"/>
    </source>
</evidence>
<comment type="caution">
    <text evidence="8">The sequence shown here is derived from an EMBL/GenBank/DDBJ whole genome shotgun (WGS) entry which is preliminary data.</text>
</comment>
<accession>A0A6L3SWR6</accession>
<dbReference type="RefSeq" id="WP_151004722.1">
    <property type="nucleotide sequence ID" value="NZ_BPQY01000453.1"/>
</dbReference>
<feature type="domain" description="Core-binding (CB)" evidence="7">
    <location>
        <begin position="18"/>
        <end position="102"/>
    </location>
</feature>
<keyword evidence="3 5" id="KW-0238">DNA-binding</keyword>
<evidence type="ECO:0000256" key="1">
    <source>
        <dbReference type="ARBA" id="ARBA00008857"/>
    </source>
</evidence>
<dbReference type="InterPro" id="IPR010998">
    <property type="entry name" value="Integrase_recombinase_N"/>
</dbReference>
<dbReference type="InterPro" id="IPR011010">
    <property type="entry name" value="DNA_brk_join_enz"/>
</dbReference>